<accession>A0A5N6MA66</accession>
<dbReference type="EMBL" id="SZYD01000016">
    <property type="protein sequence ID" value="KAD3337545.1"/>
    <property type="molecule type" value="Genomic_DNA"/>
</dbReference>
<gene>
    <name evidence="1" type="ORF">E3N88_33065</name>
</gene>
<evidence type="ECO:0000313" key="2">
    <source>
        <dbReference type="Proteomes" id="UP000326396"/>
    </source>
</evidence>
<sequence>MDFSSDTDYIDDCVAGRDLEDKLRPYSNDGNASLSSFCDSKGFGPVLNDGLSGVGQSQPIVAVNFCPTNKHFQRRKKGNCLRWGNHYGPAHKCPRDTFSKVRQDQ</sequence>
<reference evidence="1 2" key="1">
    <citation type="submission" date="2019-05" db="EMBL/GenBank/DDBJ databases">
        <title>Mikania micrantha, genome provides insights into the molecular mechanism of rapid growth.</title>
        <authorList>
            <person name="Liu B."/>
        </authorList>
    </citation>
    <scope>NUCLEOTIDE SEQUENCE [LARGE SCALE GENOMIC DNA]</scope>
    <source>
        <strain evidence="1">NLD-2019</strain>
        <tissue evidence="1">Leaf</tissue>
    </source>
</reference>
<dbReference type="AlphaFoldDB" id="A0A5N6MA66"/>
<comment type="caution">
    <text evidence="1">The sequence shown here is derived from an EMBL/GenBank/DDBJ whole genome shotgun (WGS) entry which is preliminary data.</text>
</comment>
<dbReference type="OrthoDB" id="1911237at2759"/>
<proteinExistence type="predicted"/>
<name>A0A5N6MA66_9ASTR</name>
<dbReference type="Proteomes" id="UP000326396">
    <property type="component" value="Linkage Group LG6"/>
</dbReference>
<keyword evidence="2" id="KW-1185">Reference proteome</keyword>
<evidence type="ECO:0000313" key="1">
    <source>
        <dbReference type="EMBL" id="KAD3337545.1"/>
    </source>
</evidence>
<protein>
    <submittedName>
        <fullName evidence="1">Uncharacterized protein</fullName>
    </submittedName>
</protein>
<organism evidence="1 2">
    <name type="scientific">Mikania micrantha</name>
    <name type="common">bitter vine</name>
    <dbReference type="NCBI Taxonomy" id="192012"/>
    <lineage>
        <taxon>Eukaryota</taxon>
        <taxon>Viridiplantae</taxon>
        <taxon>Streptophyta</taxon>
        <taxon>Embryophyta</taxon>
        <taxon>Tracheophyta</taxon>
        <taxon>Spermatophyta</taxon>
        <taxon>Magnoliopsida</taxon>
        <taxon>eudicotyledons</taxon>
        <taxon>Gunneridae</taxon>
        <taxon>Pentapetalae</taxon>
        <taxon>asterids</taxon>
        <taxon>campanulids</taxon>
        <taxon>Asterales</taxon>
        <taxon>Asteraceae</taxon>
        <taxon>Asteroideae</taxon>
        <taxon>Heliantheae alliance</taxon>
        <taxon>Eupatorieae</taxon>
        <taxon>Mikania</taxon>
    </lineage>
</organism>